<dbReference type="RefSeq" id="WP_284352211.1">
    <property type="nucleotide sequence ID" value="NZ_BRXS01000007.1"/>
</dbReference>
<accession>A0AA37QDJ8</accession>
<feature type="region of interest" description="Disordered" evidence="1">
    <location>
        <begin position="56"/>
        <end position="81"/>
    </location>
</feature>
<sequence length="140" mass="14232">MAVLRRATALLTGLAILVLFFAESGFACAMPDVTGMGGASVVTAHADMAGMAGMDDMAGMDMSMPSTEESQPTQPPADTPCRFPWAPAGCRDMAPCGPATLAVAAWVPSTRTPVHDPLAGDAVIAPASVDTPPEPPPPRA</sequence>
<keyword evidence="2" id="KW-0732">Signal</keyword>
<feature type="chain" id="PRO_5041236094" evidence="2">
    <location>
        <begin position="30"/>
        <end position="140"/>
    </location>
</feature>
<name>A0AA37QDJ8_9BACT</name>
<proteinExistence type="predicted"/>
<dbReference type="AlphaFoldDB" id="A0AA37QDJ8"/>
<evidence type="ECO:0000256" key="1">
    <source>
        <dbReference type="SAM" id="MobiDB-lite"/>
    </source>
</evidence>
<dbReference type="Proteomes" id="UP001161325">
    <property type="component" value="Unassembled WGS sequence"/>
</dbReference>
<feature type="signal peptide" evidence="2">
    <location>
        <begin position="1"/>
        <end position="29"/>
    </location>
</feature>
<comment type="caution">
    <text evidence="3">The sequence shown here is derived from an EMBL/GenBank/DDBJ whole genome shotgun (WGS) entry which is preliminary data.</text>
</comment>
<reference evidence="3" key="1">
    <citation type="submission" date="2022-08" db="EMBL/GenBank/DDBJ databases">
        <title>Draft genome sequencing of Roseisolibacter agri AW1220.</title>
        <authorList>
            <person name="Tobiishi Y."/>
            <person name="Tonouchi A."/>
        </authorList>
    </citation>
    <scope>NUCLEOTIDE SEQUENCE</scope>
    <source>
        <strain evidence="3">AW1220</strain>
    </source>
</reference>
<protein>
    <submittedName>
        <fullName evidence="3">Uncharacterized protein</fullName>
    </submittedName>
</protein>
<organism evidence="3 4">
    <name type="scientific">Roseisolibacter agri</name>
    <dbReference type="NCBI Taxonomy" id="2014610"/>
    <lineage>
        <taxon>Bacteria</taxon>
        <taxon>Pseudomonadati</taxon>
        <taxon>Gemmatimonadota</taxon>
        <taxon>Gemmatimonadia</taxon>
        <taxon>Gemmatimonadales</taxon>
        <taxon>Gemmatimonadaceae</taxon>
        <taxon>Roseisolibacter</taxon>
    </lineage>
</organism>
<evidence type="ECO:0000313" key="4">
    <source>
        <dbReference type="Proteomes" id="UP001161325"/>
    </source>
</evidence>
<dbReference type="EMBL" id="BRXS01000007">
    <property type="protein sequence ID" value="GLC27781.1"/>
    <property type="molecule type" value="Genomic_DNA"/>
</dbReference>
<evidence type="ECO:0000313" key="3">
    <source>
        <dbReference type="EMBL" id="GLC27781.1"/>
    </source>
</evidence>
<gene>
    <name evidence="3" type="ORF">rosag_42940</name>
</gene>
<keyword evidence="4" id="KW-1185">Reference proteome</keyword>
<evidence type="ECO:0000256" key="2">
    <source>
        <dbReference type="SAM" id="SignalP"/>
    </source>
</evidence>